<sequence length="446" mass="51125">MKTLLRHKRRHPTLLDDRNNKLELAAAVSINKKKKRNLLLFVLAAKMICSVQKSFEMDVNDLPNISGFDYDDLFEDIIKIDDLTEPEGAEDDDGKENPNPSAKAKRHQFKKISDFMEEHRGTSIGKKKFSELWAKLTCELNSDGPPTFTESQWRFKWSQHKYNKKRKLTPNAAEIGERSNQEQQSQSIVSSDPVQKIELTTHETGSSIREISDKLTVVIEKQDAILEALQREKNKEKFDLVCFSGKTILCSVQKSFEMDVNDLPNISGFDYDDIFEDIIKIYDLTEPEGAEDDDGKENQNLSAKAKRHQFKKISDFMEEHRGTSIGKKKFSELWAKLTCELNSDGPPTFTESQWRFKWSQHKYNKKRKLTPNAAEIGERSNQEQQSQSIVSSDPVQKIELTTHETGSSIREISDKLTVVIEKQDAILEALQRGFFGTKGGIRLCQK</sequence>
<proteinExistence type="predicted"/>
<evidence type="ECO:0000313" key="2">
    <source>
        <dbReference type="EMBL" id="KAJ6642643.1"/>
    </source>
</evidence>
<name>A0A9Q0S3I3_9DIPT</name>
<accession>A0A9Q0S3I3</accession>
<organism evidence="2 3">
    <name type="scientific">Pseudolycoriella hygida</name>
    <dbReference type="NCBI Taxonomy" id="35572"/>
    <lineage>
        <taxon>Eukaryota</taxon>
        <taxon>Metazoa</taxon>
        <taxon>Ecdysozoa</taxon>
        <taxon>Arthropoda</taxon>
        <taxon>Hexapoda</taxon>
        <taxon>Insecta</taxon>
        <taxon>Pterygota</taxon>
        <taxon>Neoptera</taxon>
        <taxon>Endopterygota</taxon>
        <taxon>Diptera</taxon>
        <taxon>Nematocera</taxon>
        <taxon>Sciaroidea</taxon>
        <taxon>Sciaridae</taxon>
        <taxon>Pseudolycoriella</taxon>
    </lineage>
</organism>
<evidence type="ECO:0000313" key="3">
    <source>
        <dbReference type="Proteomes" id="UP001151699"/>
    </source>
</evidence>
<comment type="caution">
    <text evidence="2">The sequence shown here is derived from an EMBL/GenBank/DDBJ whole genome shotgun (WGS) entry which is preliminary data.</text>
</comment>
<dbReference type="Proteomes" id="UP001151699">
    <property type="component" value="Chromosome B"/>
</dbReference>
<reference evidence="2" key="1">
    <citation type="submission" date="2022-07" db="EMBL/GenBank/DDBJ databases">
        <authorList>
            <person name="Trinca V."/>
            <person name="Uliana J.V.C."/>
            <person name="Torres T.T."/>
            <person name="Ward R.J."/>
            <person name="Monesi N."/>
        </authorList>
    </citation>
    <scope>NUCLEOTIDE SEQUENCE</scope>
    <source>
        <strain evidence="2">HSMRA1968</strain>
        <tissue evidence="2">Whole embryos</tissue>
    </source>
</reference>
<feature type="compositionally biased region" description="Acidic residues" evidence="1">
    <location>
        <begin position="85"/>
        <end position="94"/>
    </location>
</feature>
<gene>
    <name evidence="2" type="ORF">Bhyg_07596</name>
</gene>
<dbReference type="AlphaFoldDB" id="A0A9Q0S3I3"/>
<evidence type="ECO:0008006" key="4">
    <source>
        <dbReference type="Google" id="ProtNLM"/>
    </source>
</evidence>
<evidence type="ECO:0000256" key="1">
    <source>
        <dbReference type="SAM" id="MobiDB-lite"/>
    </source>
</evidence>
<feature type="region of interest" description="Disordered" evidence="1">
    <location>
        <begin position="85"/>
        <end position="108"/>
    </location>
</feature>
<keyword evidence="3" id="KW-1185">Reference proteome</keyword>
<protein>
    <recommendedName>
        <fullName evidence="4">Regulatory protein zeste</fullName>
    </recommendedName>
</protein>
<dbReference type="EMBL" id="WJQU01000002">
    <property type="protein sequence ID" value="KAJ6642643.1"/>
    <property type="molecule type" value="Genomic_DNA"/>
</dbReference>